<dbReference type="SMART" id="SM00729">
    <property type="entry name" value="Elp3"/>
    <property type="match status" value="1"/>
</dbReference>
<organism evidence="2 3">
    <name type="scientific">Desulfotignum phosphitoxidans DSM 13687</name>
    <dbReference type="NCBI Taxonomy" id="1286635"/>
    <lineage>
        <taxon>Bacteria</taxon>
        <taxon>Pseudomonadati</taxon>
        <taxon>Thermodesulfobacteriota</taxon>
        <taxon>Desulfobacteria</taxon>
        <taxon>Desulfobacterales</taxon>
        <taxon>Desulfobacteraceae</taxon>
        <taxon>Desulfotignum</taxon>
    </lineage>
</organism>
<name>S0FV99_9BACT</name>
<evidence type="ECO:0000313" key="2">
    <source>
        <dbReference type="EMBL" id="EMS78635.1"/>
    </source>
</evidence>
<reference evidence="2 3" key="1">
    <citation type="journal article" date="2013" name="Genome Announc.">
        <title>Draft Genome Sequence of Desulfotignum phosphitoxidans DSM 13687 Strain FiPS-3.</title>
        <authorList>
            <person name="Poehlein A."/>
            <person name="Daniel R."/>
            <person name="Simeonova D.D."/>
        </authorList>
    </citation>
    <scope>NUCLEOTIDE SEQUENCE [LARGE SCALE GENOMIC DNA]</scope>
    <source>
        <strain evidence="2 3">DSM 13687</strain>
    </source>
</reference>
<protein>
    <recommendedName>
        <fullName evidence="1">Elp3/MiaA/NifB-like radical SAM core domain-containing protein</fullName>
    </recommendedName>
</protein>
<dbReference type="SUPFAM" id="SSF102114">
    <property type="entry name" value="Radical SAM enzymes"/>
    <property type="match status" value="1"/>
</dbReference>
<evidence type="ECO:0000313" key="3">
    <source>
        <dbReference type="Proteomes" id="UP000014216"/>
    </source>
</evidence>
<dbReference type="EMBL" id="APJX01000007">
    <property type="protein sequence ID" value="EMS78635.1"/>
    <property type="molecule type" value="Genomic_DNA"/>
</dbReference>
<dbReference type="AlphaFoldDB" id="S0FV99"/>
<dbReference type="RefSeq" id="WP_006967102.1">
    <property type="nucleotide sequence ID" value="NZ_APJX01000007.1"/>
</dbReference>
<dbReference type="Proteomes" id="UP000014216">
    <property type="component" value="Unassembled WGS sequence"/>
</dbReference>
<accession>S0FV99</accession>
<keyword evidence="3" id="KW-1185">Reference proteome</keyword>
<sequence length="411" mass="47135">MKQTLFIQFYGQTGSGWFDLCNGFSDTWDLCAGKGDFLWIPLELNPDRWYDETAYQPLPLPIEKGTIYVSASYVNHLYQAYLWALTYPELQVIVGGPVASERHTGKPGWQSVHFKVENPLPKNLILTGQSVERFFGVPEFSGQWRLELPPQIPDEGRIYYSYTLENQCYWKKCPFCSIAQHSADHFRKRTNPDLAFTGLDYHGHKIVRLNTGSMTPEHIRKLLPMLPVTSDMEYRFFMRAAAAETRAMKEAVATMGDNLPDCTLGFGIEFPSDRMWQYLNKGTRMTDVLKTLEFCTETGFKVNANVILGWNNLTEQDIRDLEGFMQRLSGKTVTTLQLRWLFAHPYTLIYDTYDGVENSIRLGPFNCGFHVTVPPDQMELNLAAAQVIKEQCRKKEIQLQGYKNLNKGQPG</sequence>
<dbReference type="OrthoDB" id="9762608at2"/>
<dbReference type="InterPro" id="IPR058240">
    <property type="entry name" value="rSAM_sf"/>
</dbReference>
<dbReference type="InterPro" id="IPR006638">
    <property type="entry name" value="Elp3/MiaA/NifB-like_rSAM"/>
</dbReference>
<dbReference type="GO" id="GO:0003824">
    <property type="term" value="F:catalytic activity"/>
    <property type="evidence" value="ECO:0007669"/>
    <property type="project" value="InterPro"/>
</dbReference>
<feature type="domain" description="Elp3/MiaA/NifB-like radical SAM core" evidence="1">
    <location>
        <begin position="158"/>
        <end position="364"/>
    </location>
</feature>
<proteinExistence type="predicted"/>
<comment type="caution">
    <text evidence="2">The sequence shown here is derived from an EMBL/GenBank/DDBJ whole genome shotgun (WGS) entry which is preliminary data.</text>
</comment>
<evidence type="ECO:0000259" key="1">
    <source>
        <dbReference type="SMART" id="SM00729"/>
    </source>
</evidence>
<dbReference type="GO" id="GO:0051536">
    <property type="term" value="F:iron-sulfur cluster binding"/>
    <property type="evidence" value="ECO:0007669"/>
    <property type="project" value="InterPro"/>
</dbReference>
<gene>
    <name evidence="2" type="ORF">Dpo_7c01090</name>
</gene>